<dbReference type="SUPFAM" id="SSF51735">
    <property type="entry name" value="NAD(P)-binding Rossmann-fold domains"/>
    <property type="match status" value="1"/>
</dbReference>
<dbReference type="Pfam" id="PF01408">
    <property type="entry name" value="GFO_IDH_MocA"/>
    <property type="match status" value="1"/>
</dbReference>
<dbReference type="PANTHER" id="PTHR22604">
    <property type="entry name" value="OXIDOREDUCTASES"/>
    <property type="match status" value="1"/>
</dbReference>
<evidence type="ECO:0000259" key="3">
    <source>
        <dbReference type="Pfam" id="PF01408"/>
    </source>
</evidence>
<dbReference type="InterPro" id="IPR050984">
    <property type="entry name" value="Gfo/Idh/MocA_domain"/>
</dbReference>
<comment type="similarity">
    <text evidence="1">Belongs to the Gfo/Idh/MocA family.</text>
</comment>
<dbReference type="GO" id="GO:0000166">
    <property type="term" value="F:nucleotide binding"/>
    <property type="evidence" value="ECO:0007669"/>
    <property type="project" value="InterPro"/>
</dbReference>
<dbReference type="SUPFAM" id="SSF55347">
    <property type="entry name" value="Glyceraldehyde-3-phosphate dehydrogenase-like, C-terminal domain"/>
    <property type="match status" value="1"/>
</dbReference>
<dbReference type="InterPro" id="IPR036291">
    <property type="entry name" value="NAD(P)-bd_dom_sf"/>
</dbReference>
<name>A0AA93BDY4_9BACT</name>
<dbReference type="RefSeq" id="WP_118079988.1">
    <property type="nucleotide sequence ID" value="NZ_QRYP01000015.1"/>
</dbReference>
<comment type="caution">
    <text evidence="5">The sequence shown here is derived from an EMBL/GenBank/DDBJ whole genome shotgun (WGS) entry which is preliminary data.</text>
</comment>
<dbReference type="GO" id="GO:0016491">
    <property type="term" value="F:oxidoreductase activity"/>
    <property type="evidence" value="ECO:0007669"/>
    <property type="project" value="UniProtKB-KW"/>
</dbReference>
<dbReference type="EMBL" id="QRYP01000015">
    <property type="protein sequence ID" value="RGU97267.1"/>
    <property type="molecule type" value="Genomic_DNA"/>
</dbReference>
<reference evidence="5 6" key="1">
    <citation type="submission" date="2018-08" db="EMBL/GenBank/DDBJ databases">
        <title>A genome reference for cultivated species of the human gut microbiota.</title>
        <authorList>
            <person name="Zou Y."/>
            <person name="Xue W."/>
            <person name="Luo G."/>
        </authorList>
    </citation>
    <scope>NUCLEOTIDE SEQUENCE [LARGE SCALE GENOMIC DNA]</scope>
    <source>
        <strain evidence="5 6">AF15-25</strain>
    </source>
</reference>
<dbReference type="PANTHER" id="PTHR22604:SF105">
    <property type="entry name" value="TRANS-1,2-DIHYDROBENZENE-1,2-DIOL DEHYDROGENASE"/>
    <property type="match status" value="1"/>
</dbReference>
<organism evidence="5 6">
    <name type="scientific">Segatella copri</name>
    <dbReference type="NCBI Taxonomy" id="165179"/>
    <lineage>
        <taxon>Bacteria</taxon>
        <taxon>Pseudomonadati</taxon>
        <taxon>Bacteroidota</taxon>
        <taxon>Bacteroidia</taxon>
        <taxon>Bacteroidales</taxon>
        <taxon>Prevotellaceae</taxon>
        <taxon>Segatella</taxon>
    </lineage>
</organism>
<proteinExistence type="inferred from homology"/>
<evidence type="ECO:0000313" key="5">
    <source>
        <dbReference type="EMBL" id="RGU97267.1"/>
    </source>
</evidence>
<dbReference type="AlphaFoldDB" id="A0AA93BDY4"/>
<gene>
    <name evidence="5" type="ORF">DWW35_07340</name>
</gene>
<accession>A0AA93BDY4</accession>
<evidence type="ECO:0000256" key="2">
    <source>
        <dbReference type="ARBA" id="ARBA00023002"/>
    </source>
</evidence>
<dbReference type="Proteomes" id="UP000285236">
    <property type="component" value="Unassembled WGS sequence"/>
</dbReference>
<sequence length="345" mass="38870">MVRIGIICPSEIAFRRFLPALQKANNKVEFTAIGIASPQEWFGDLSKVPVKQIEEQQSRECAKAQTFIDQYGGKIVVGYEALISSEDIDAVYLPLPPALHFHWAQKALETGKHVFLEKPSTTCLKDTDALIRIASQKGLALHENYMFIYHSQLETIQNIVRSGEIGDVRLYRISFGFPLRQMNDFRYNKKLGGGALLDAGGYCLKYANYLLGDSARIVTAQANDVDGFDVEMYGSATMVNNQGTVVQIAFGMDNDYKCDIEIWGSKGTITSNRILTAPVDFVPQYTIKKNQEFETRDLPSDDAFLKSIERFVDCIENADVRKDEYDIMHKQETLVESFKNKSGLQ</sequence>
<evidence type="ECO:0000259" key="4">
    <source>
        <dbReference type="Pfam" id="PF22725"/>
    </source>
</evidence>
<dbReference type="InterPro" id="IPR055170">
    <property type="entry name" value="GFO_IDH_MocA-like_dom"/>
</dbReference>
<feature type="domain" description="Gfo/Idh/MocA-like oxidoreductase N-terminal" evidence="3">
    <location>
        <begin position="58"/>
        <end position="145"/>
    </location>
</feature>
<feature type="domain" description="GFO/IDH/MocA-like oxidoreductase" evidence="4">
    <location>
        <begin position="155"/>
        <end position="269"/>
    </location>
</feature>
<keyword evidence="2" id="KW-0560">Oxidoreductase</keyword>
<dbReference type="Gene3D" id="3.30.360.10">
    <property type="entry name" value="Dihydrodipicolinate Reductase, domain 2"/>
    <property type="match status" value="1"/>
</dbReference>
<dbReference type="InterPro" id="IPR000683">
    <property type="entry name" value="Gfo/Idh/MocA-like_OxRdtase_N"/>
</dbReference>
<protein>
    <submittedName>
        <fullName evidence="5">Gfo/Idh/MocA family oxidoreductase</fullName>
    </submittedName>
</protein>
<dbReference type="Pfam" id="PF22725">
    <property type="entry name" value="GFO_IDH_MocA_C3"/>
    <property type="match status" value="1"/>
</dbReference>
<dbReference type="Gene3D" id="3.40.50.720">
    <property type="entry name" value="NAD(P)-binding Rossmann-like Domain"/>
    <property type="match status" value="1"/>
</dbReference>
<evidence type="ECO:0000313" key="6">
    <source>
        <dbReference type="Proteomes" id="UP000285236"/>
    </source>
</evidence>
<evidence type="ECO:0000256" key="1">
    <source>
        <dbReference type="ARBA" id="ARBA00010928"/>
    </source>
</evidence>